<feature type="transmembrane region" description="Helical" evidence="8">
    <location>
        <begin position="152"/>
        <end position="176"/>
    </location>
</feature>
<comment type="subcellular location">
    <subcellularLocation>
        <location evidence="1 8">Cell membrane</location>
        <topology evidence="1 8">Multi-pass membrane protein</topology>
    </subcellularLocation>
</comment>
<evidence type="ECO:0000256" key="3">
    <source>
        <dbReference type="ARBA" id="ARBA00022448"/>
    </source>
</evidence>
<comment type="similarity">
    <text evidence="2 8">Belongs to the 4-toluene sulfonate uptake permease (TSUP) (TC 2.A.102) family.</text>
</comment>
<keyword evidence="6 8" id="KW-1133">Transmembrane helix</keyword>
<keyword evidence="3" id="KW-0813">Transport</keyword>
<dbReference type="PANTHER" id="PTHR30269">
    <property type="entry name" value="TRANSMEMBRANE PROTEIN YFCA"/>
    <property type="match status" value="1"/>
</dbReference>
<dbReference type="PANTHER" id="PTHR30269:SF32">
    <property type="entry name" value="MEMBRANE TRANSPORTER PROTEIN-RELATED"/>
    <property type="match status" value="1"/>
</dbReference>
<dbReference type="KEGG" id="lit:FPZ52_01920"/>
<dbReference type="Pfam" id="PF01925">
    <property type="entry name" value="TauE"/>
    <property type="match status" value="1"/>
</dbReference>
<evidence type="ECO:0000313" key="9">
    <source>
        <dbReference type="EMBL" id="QDY70205.1"/>
    </source>
</evidence>
<proteinExistence type="inferred from homology"/>
<evidence type="ECO:0000256" key="7">
    <source>
        <dbReference type="ARBA" id="ARBA00023136"/>
    </source>
</evidence>
<evidence type="ECO:0000256" key="6">
    <source>
        <dbReference type="ARBA" id="ARBA00022989"/>
    </source>
</evidence>
<protein>
    <recommendedName>
        <fullName evidence="8">Probable membrane transporter protein</fullName>
    </recommendedName>
</protein>
<feature type="transmembrane region" description="Helical" evidence="8">
    <location>
        <begin position="182"/>
        <end position="198"/>
    </location>
</feature>
<evidence type="ECO:0000256" key="4">
    <source>
        <dbReference type="ARBA" id="ARBA00022475"/>
    </source>
</evidence>
<gene>
    <name evidence="9" type="ORF">FPZ52_01920</name>
</gene>
<feature type="transmembrane region" description="Helical" evidence="8">
    <location>
        <begin position="29"/>
        <end position="49"/>
    </location>
</feature>
<evidence type="ECO:0000256" key="2">
    <source>
        <dbReference type="ARBA" id="ARBA00009142"/>
    </source>
</evidence>
<dbReference type="AlphaFoldDB" id="A0A5B8I8B5"/>
<dbReference type="OrthoDB" id="5195497at2"/>
<evidence type="ECO:0000313" key="10">
    <source>
        <dbReference type="Proteomes" id="UP000318483"/>
    </source>
</evidence>
<dbReference type="Proteomes" id="UP000318483">
    <property type="component" value="Chromosome"/>
</dbReference>
<dbReference type="InterPro" id="IPR052017">
    <property type="entry name" value="TSUP"/>
</dbReference>
<keyword evidence="10" id="KW-1185">Reference proteome</keyword>
<feature type="transmembrane region" description="Helical" evidence="8">
    <location>
        <begin position="85"/>
        <end position="102"/>
    </location>
</feature>
<keyword evidence="4 8" id="KW-1003">Cell membrane</keyword>
<dbReference type="GO" id="GO:0005886">
    <property type="term" value="C:plasma membrane"/>
    <property type="evidence" value="ECO:0007669"/>
    <property type="project" value="UniProtKB-SubCell"/>
</dbReference>
<organism evidence="9 10">
    <name type="scientific">Qingshengfaniella alkalisoli</name>
    <dbReference type="NCBI Taxonomy" id="2599296"/>
    <lineage>
        <taxon>Bacteria</taxon>
        <taxon>Pseudomonadati</taxon>
        <taxon>Pseudomonadota</taxon>
        <taxon>Alphaproteobacteria</taxon>
        <taxon>Rhodobacterales</taxon>
        <taxon>Paracoccaceae</taxon>
        <taxon>Qingshengfaniella</taxon>
    </lineage>
</organism>
<keyword evidence="7 8" id="KW-0472">Membrane</keyword>
<dbReference type="EMBL" id="CP042261">
    <property type="protein sequence ID" value="QDY70205.1"/>
    <property type="molecule type" value="Genomic_DNA"/>
</dbReference>
<feature type="transmembrane region" description="Helical" evidence="8">
    <location>
        <begin position="61"/>
        <end position="79"/>
    </location>
</feature>
<name>A0A5B8I8B5_9RHOB</name>
<sequence>MGGTLKGATGMGAPLMAIPIMASQFDVRLAVVIMVIPSIVTNVVQLWQYRRHLLPGGFSRRYAIGGAAGALLGTALLAYLPERALSLGLGTAVVAYIALRLSRPDLKLPFETALKFSVPAGVSAGVLQGASGISAPVSVTYLNAMRLDRATFVASVSVIFMAMASLQVPSLIWFGLLDWHRFWLSCFAVIPLLLFMPVGERIARRISPKVFDRLILVVLALLAARLIWSSL</sequence>
<accession>A0A5B8I8B5</accession>
<dbReference type="InterPro" id="IPR002781">
    <property type="entry name" value="TM_pro_TauE-like"/>
</dbReference>
<evidence type="ECO:0000256" key="1">
    <source>
        <dbReference type="ARBA" id="ARBA00004651"/>
    </source>
</evidence>
<feature type="transmembrane region" description="Helical" evidence="8">
    <location>
        <begin position="210"/>
        <end position="228"/>
    </location>
</feature>
<evidence type="ECO:0000256" key="5">
    <source>
        <dbReference type="ARBA" id="ARBA00022692"/>
    </source>
</evidence>
<keyword evidence="5 8" id="KW-0812">Transmembrane</keyword>
<reference evidence="9 10" key="1">
    <citation type="submission" date="2019-07" db="EMBL/GenBank/DDBJ databases">
        <title>Litoreibacter alkalisoli sp. nov., isolated from saline-alkaline soil.</title>
        <authorList>
            <person name="Wang S."/>
            <person name="Xu L."/>
            <person name="Xing Y.-T."/>
            <person name="Sun J.-Q."/>
        </authorList>
    </citation>
    <scope>NUCLEOTIDE SEQUENCE [LARGE SCALE GENOMIC DNA]</scope>
    <source>
        <strain evidence="9 10">LN3S51</strain>
    </source>
</reference>
<evidence type="ECO:0000256" key="8">
    <source>
        <dbReference type="RuleBase" id="RU363041"/>
    </source>
</evidence>